<sequence>MMNNSIDDKTLQQQVESLPESYRPNRDLWPGIEKAIYQRQNLPQQEQPKQYAKAPLAWAASIVVAVMVTWLGVQNPQTDGTGIVQVMQDSFAQEKQLMLTSFGNPEITALPDDMLVQLSQLASARASIVSALESDPQNKDLMNLLRFTQQQELDLLQKLYATKWQSI</sequence>
<evidence type="ECO:0000313" key="2">
    <source>
        <dbReference type="EMBL" id="SET77772.1"/>
    </source>
</evidence>
<proteinExistence type="predicted"/>
<dbReference type="STRING" id="349064.SAMN05660429_02657"/>
<dbReference type="Proteomes" id="UP000199308">
    <property type="component" value="Unassembled WGS sequence"/>
</dbReference>
<keyword evidence="1" id="KW-0472">Membrane</keyword>
<name>A0A1I0H239_THASX</name>
<gene>
    <name evidence="2" type="ORF">SAMN05660429_02657</name>
</gene>
<evidence type="ECO:0000313" key="3">
    <source>
        <dbReference type="Proteomes" id="UP000199308"/>
    </source>
</evidence>
<dbReference type="OrthoDB" id="6227277at2"/>
<keyword evidence="3" id="KW-1185">Reference proteome</keyword>
<dbReference type="RefSeq" id="WP_093331450.1">
    <property type="nucleotide sequence ID" value="NZ_AP027363.1"/>
</dbReference>
<protein>
    <submittedName>
        <fullName evidence="2">Uncharacterized protein</fullName>
    </submittedName>
</protein>
<feature type="transmembrane region" description="Helical" evidence="1">
    <location>
        <begin position="56"/>
        <end position="73"/>
    </location>
</feature>
<organism evidence="2 3">
    <name type="scientific">Thalassotalea agarivorans</name>
    <name type="common">Thalassomonas agarivorans</name>
    <dbReference type="NCBI Taxonomy" id="349064"/>
    <lineage>
        <taxon>Bacteria</taxon>
        <taxon>Pseudomonadati</taxon>
        <taxon>Pseudomonadota</taxon>
        <taxon>Gammaproteobacteria</taxon>
        <taxon>Alteromonadales</taxon>
        <taxon>Colwelliaceae</taxon>
        <taxon>Thalassotalea</taxon>
    </lineage>
</organism>
<dbReference type="EMBL" id="FOHK01000014">
    <property type="protein sequence ID" value="SET77772.1"/>
    <property type="molecule type" value="Genomic_DNA"/>
</dbReference>
<accession>A0A1I0H239</accession>
<reference evidence="2 3" key="1">
    <citation type="submission" date="2016-10" db="EMBL/GenBank/DDBJ databases">
        <authorList>
            <person name="de Groot N.N."/>
        </authorList>
    </citation>
    <scope>NUCLEOTIDE SEQUENCE [LARGE SCALE GENOMIC DNA]</scope>
    <source>
        <strain evidence="2 3">DSM 19706</strain>
    </source>
</reference>
<keyword evidence="1" id="KW-1133">Transmembrane helix</keyword>
<dbReference type="AlphaFoldDB" id="A0A1I0H239"/>
<keyword evidence="1" id="KW-0812">Transmembrane</keyword>
<evidence type="ECO:0000256" key="1">
    <source>
        <dbReference type="SAM" id="Phobius"/>
    </source>
</evidence>